<feature type="signal peptide" evidence="1">
    <location>
        <begin position="1"/>
        <end position="26"/>
    </location>
</feature>
<dbReference type="PROSITE" id="PS51257">
    <property type="entry name" value="PROKAR_LIPOPROTEIN"/>
    <property type="match status" value="1"/>
</dbReference>
<dbReference type="InterPro" id="IPR025348">
    <property type="entry name" value="DUF4252"/>
</dbReference>
<gene>
    <name evidence="2" type="ORF">RXV94_09615</name>
</gene>
<protein>
    <submittedName>
        <fullName evidence="2">DUF4252 domain-containing protein</fullName>
    </submittedName>
</protein>
<evidence type="ECO:0000256" key="1">
    <source>
        <dbReference type="SAM" id="SignalP"/>
    </source>
</evidence>
<organism evidence="2 3">
    <name type="scientific">Gilvirhabdus luticola</name>
    <dbReference type="NCBI Taxonomy" id="3079858"/>
    <lineage>
        <taxon>Bacteria</taxon>
        <taxon>Pseudomonadati</taxon>
        <taxon>Bacteroidota</taxon>
        <taxon>Flavobacteriia</taxon>
        <taxon>Flavobacteriales</taxon>
        <taxon>Flavobacteriaceae</taxon>
        <taxon>Gilvirhabdus</taxon>
    </lineage>
</organism>
<keyword evidence="3" id="KW-1185">Reference proteome</keyword>
<evidence type="ECO:0000313" key="2">
    <source>
        <dbReference type="EMBL" id="MDU8886416.1"/>
    </source>
</evidence>
<dbReference type="Proteomes" id="UP001268651">
    <property type="component" value="Unassembled WGS sequence"/>
</dbReference>
<reference evidence="2 3" key="1">
    <citation type="submission" date="2023-10" db="EMBL/GenBank/DDBJ databases">
        <title>Marimonas sp. nov. isolated from tidal mud flat.</title>
        <authorList>
            <person name="Jaincy N.J."/>
            <person name="Srinivasan S."/>
            <person name="Lee S.-S."/>
        </authorList>
    </citation>
    <scope>NUCLEOTIDE SEQUENCE [LARGE SCALE GENOMIC DNA]</scope>
    <source>
        <strain evidence="2 3">MJ-SS3</strain>
    </source>
</reference>
<dbReference type="EMBL" id="JAWHTF010000005">
    <property type="protein sequence ID" value="MDU8886416.1"/>
    <property type="molecule type" value="Genomic_DNA"/>
</dbReference>
<accession>A0ABU3U7P8</accession>
<comment type="caution">
    <text evidence="2">The sequence shown here is derived from an EMBL/GenBank/DDBJ whole genome shotgun (WGS) entry which is preliminary data.</text>
</comment>
<sequence length="182" mass="20732">MKKTSIIKTVMLIILVTAFVSCGQNASLQSYFVANQETPNFISVDLPVSFVKLDENTLTETQKEAYESMDKLNMLGYHLTENNQEEYKTELQKVQNILKDERYQELFRAGNSKDGKVVVKYIGTDTTIDELILFGNMNDQGFAIIRILGDNMEPAKIMSLSDQIQNINSDENSIGEFMNFFK</sequence>
<name>A0ABU3U7P8_9FLAO</name>
<feature type="chain" id="PRO_5046865584" evidence="1">
    <location>
        <begin position="27"/>
        <end position="182"/>
    </location>
</feature>
<proteinExistence type="predicted"/>
<evidence type="ECO:0000313" key="3">
    <source>
        <dbReference type="Proteomes" id="UP001268651"/>
    </source>
</evidence>
<dbReference type="Pfam" id="PF14060">
    <property type="entry name" value="DUF4252"/>
    <property type="match status" value="1"/>
</dbReference>
<keyword evidence="1" id="KW-0732">Signal</keyword>
<dbReference type="RefSeq" id="WP_316662450.1">
    <property type="nucleotide sequence ID" value="NZ_JAWHTF010000005.1"/>
</dbReference>